<dbReference type="Gene3D" id="1.10.3730.20">
    <property type="match status" value="1"/>
</dbReference>
<dbReference type="GO" id="GO:0005886">
    <property type="term" value="C:plasma membrane"/>
    <property type="evidence" value="ECO:0007669"/>
    <property type="project" value="UniProtKB-SubCell"/>
</dbReference>
<dbReference type="InterPro" id="IPR000620">
    <property type="entry name" value="EamA_dom"/>
</dbReference>
<dbReference type="RefSeq" id="WP_051660618.1">
    <property type="nucleotide sequence ID" value="NZ_JALN02000004.1"/>
</dbReference>
<dbReference type="EMBL" id="JALN02000004">
    <property type="protein sequence ID" value="KDE96711.1"/>
    <property type="molecule type" value="Genomic_DNA"/>
</dbReference>
<name>A0A064CAJ9_9MYCO</name>
<dbReference type="Proteomes" id="UP000022835">
    <property type="component" value="Unassembled WGS sequence"/>
</dbReference>
<sequence>MQLCTGLVVFTVLSQISGRGVSEVAAQMSTQSWILTIYLALVCTVFAFFIQIWAVRRTSPARVSLLLGTEPLWAAAIGVLLAHDPLTPIGVTGALLILFGTNWGRLIDTHRTGIPAPQDQV</sequence>
<keyword evidence="10" id="KW-1185">Reference proteome</keyword>
<keyword evidence="5 7" id="KW-1133">Transmembrane helix</keyword>
<evidence type="ECO:0000259" key="8">
    <source>
        <dbReference type="Pfam" id="PF00892"/>
    </source>
</evidence>
<reference evidence="9" key="1">
    <citation type="submission" date="2014-05" db="EMBL/GenBank/DDBJ databases">
        <title>Genome sequence of Mycobacterium aromaticivorans strain JS19b1T (= DSM 45407T).</title>
        <authorList>
            <person name="Kwak Y."/>
            <person name="Park G.-S."/>
            <person name="Li Q.X."/>
            <person name="Lee S.-E."/>
            <person name="Shin J.-H."/>
        </authorList>
    </citation>
    <scope>NUCLEOTIDE SEQUENCE [LARGE SCALE GENOMIC DNA]</scope>
    <source>
        <strain evidence="9">JS19b1</strain>
    </source>
</reference>
<protein>
    <recommendedName>
        <fullName evidence="8">EamA domain-containing protein</fullName>
    </recommendedName>
</protein>
<feature type="transmembrane region" description="Helical" evidence="7">
    <location>
        <begin position="32"/>
        <end position="53"/>
    </location>
</feature>
<keyword evidence="3" id="KW-1003">Cell membrane</keyword>
<evidence type="ECO:0000256" key="2">
    <source>
        <dbReference type="ARBA" id="ARBA00007362"/>
    </source>
</evidence>
<dbReference type="InterPro" id="IPR051258">
    <property type="entry name" value="Diverse_Substrate_Transporter"/>
</dbReference>
<dbReference type="PANTHER" id="PTHR42920">
    <property type="entry name" value="OS03G0707200 PROTEIN-RELATED"/>
    <property type="match status" value="1"/>
</dbReference>
<comment type="similarity">
    <text evidence="2">Belongs to the EamA transporter family.</text>
</comment>
<comment type="caution">
    <text evidence="9">The sequence shown here is derived from an EMBL/GenBank/DDBJ whole genome shotgun (WGS) entry which is preliminary data.</text>
</comment>
<proteinExistence type="inferred from homology"/>
<feature type="domain" description="EamA" evidence="8">
    <location>
        <begin position="6"/>
        <end position="101"/>
    </location>
</feature>
<evidence type="ECO:0000256" key="6">
    <source>
        <dbReference type="ARBA" id="ARBA00023136"/>
    </source>
</evidence>
<evidence type="ECO:0000256" key="3">
    <source>
        <dbReference type="ARBA" id="ARBA00022475"/>
    </source>
</evidence>
<dbReference type="eggNOG" id="COG0697">
    <property type="taxonomic scope" value="Bacteria"/>
</dbReference>
<evidence type="ECO:0000256" key="5">
    <source>
        <dbReference type="ARBA" id="ARBA00022989"/>
    </source>
</evidence>
<evidence type="ECO:0000313" key="10">
    <source>
        <dbReference type="Proteomes" id="UP000022835"/>
    </source>
</evidence>
<accession>A0A064CAJ9</accession>
<keyword evidence="4 7" id="KW-0812">Transmembrane</keyword>
<dbReference type="STRING" id="1440774.Y900_030740"/>
<evidence type="ECO:0000256" key="1">
    <source>
        <dbReference type="ARBA" id="ARBA00004651"/>
    </source>
</evidence>
<comment type="subcellular location">
    <subcellularLocation>
        <location evidence="1">Cell membrane</location>
        <topology evidence="1">Multi-pass membrane protein</topology>
    </subcellularLocation>
</comment>
<evidence type="ECO:0000256" key="7">
    <source>
        <dbReference type="SAM" id="Phobius"/>
    </source>
</evidence>
<keyword evidence="6 7" id="KW-0472">Membrane</keyword>
<feature type="transmembrane region" description="Helical" evidence="7">
    <location>
        <begin position="65"/>
        <end position="83"/>
    </location>
</feature>
<dbReference type="PANTHER" id="PTHR42920:SF5">
    <property type="entry name" value="EAMA DOMAIN-CONTAINING PROTEIN"/>
    <property type="match status" value="1"/>
</dbReference>
<gene>
    <name evidence="9" type="ORF">Y900_030740</name>
</gene>
<feature type="transmembrane region" description="Helical" evidence="7">
    <location>
        <begin position="89"/>
        <end position="107"/>
    </location>
</feature>
<evidence type="ECO:0000256" key="4">
    <source>
        <dbReference type="ARBA" id="ARBA00022692"/>
    </source>
</evidence>
<dbReference type="AlphaFoldDB" id="A0A064CAJ9"/>
<evidence type="ECO:0000313" key="9">
    <source>
        <dbReference type="EMBL" id="KDE96711.1"/>
    </source>
</evidence>
<organism evidence="9 10">
    <name type="scientific">Mycolicibacterium aromaticivorans JS19b1 = JCM 16368</name>
    <dbReference type="NCBI Taxonomy" id="1440774"/>
    <lineage>
        <taxon>Bacteria</taxon>
        <taxon>Bacillati</taxon>
        <taxon>Actinomycetota</taxon>
        <taxon>Actinomycetes</taxon>
        <taxon>Mycobacteriales</taxon>
        <taxon>Mycobacteriaceae</taxon>
        <taxon>Mycolicibacterium</taxon>
    </lineage>
</organism>
<dbReference type="SUPFAM" id="SSF103481">
    <property type="entry name" value="Multidrug resistance efflux transporter EmrE"/>
    <property type="match status" value="1"/>
</dbReference>
<dbReference type="InterPro" id="IPR037185">
    <property type="entry name" value="EmrE-like"/>
</dbReference>
<dbReference type="Pfam" id="PF00892">
    <property type="entry name" value="EamA"/>
    <property type="match status" value="1"/>
</dbReference>